<organism evidence="2 3">
    <name type="scientific">Nitrincola nitratireducens</name>
    <dbReference type="NCBI Taxonomy" id="1229521"/>
    <lineage>
        <taxon>Bacteria</taxon>
        <taxon>Pseudomonadati</taxon>
        <taxon>Pseudomonadota</taxon>
        <taxon>Gammaproteobacteria</taxon>
        <taxon>Oceanospirillales</taxon>
        <taxon>Oceanospirillaceae</taxon>
        <taxon>Nitrincola</taxon>
    </lineage>
</organism>
<protein>
    <submittedName>
        <fullName evidence="2">Uncharacterized protein</fullName>
    </submittedName>
</protein>
<dbReference type="Proteomes" id="UP000019464">
    <property type="component" value="Unassembled WGS sequence"/>
</dbReference>
<evidence type="ECO:0000313" key="3">
    <source>
        <dbReference type="Proteomes" id="UP000019464"/>
    </source>
</evidence>
<dbReference type="EMBL" id="AONB01000006">
    <property type="protein sequence ID" value="EXJ11440.1"/>
    <property type="molecule type" value="Genomic_DNA"/>
</dbReference>
<proteinExistence type="predicted"/>
<reference evidence="2 3" key="2">
    <citation type="journal article" date="2015" name="Syst. Appl. Microbiol.">
        <title>Nitrincola nitratireducens sp. nov. isolated from a haloalkaline crater lake.</title>
        <authorList>
            <person name="Singh A."/>
            <person name="Vaidya B."/>
            <person name="Tanuku N.R."/>
            <person name="Pinnaka A.K."/>
        </authorList>
    </citation>
    <scope>NUCLEOTIDE SEQUENCE [LARGE SCALE GENOMIC DNA]</scope>
    <source>
        <strain evidence="2 3">AK23</strain>
    </source>
</reference>
<dbReference type="RefSeq" id="WP_420329339.1">
    <property type="nucleotide sequence ID" value="NZ_AONB01000006.1"/>
</dbReference>
<gene>
    <name evidence="2" type="ORF">D791_01572</name>
</gene>
<dbReference type="AlphaFoldDB" id="W9VLN3"/>
<evidence type="ECO:0000256" key="1">
    <source>
        <dbReference type="SAM" id="Phobius"/>
    </source>
</evidence>
<keyword evidence="1" id="KW-0472">Membrane</keyword>
<feature type="transmembrane region" description="Helical" evidence="1">
    <location>
        <begin position="29"/>
        <end position="47"/>
    </location>
</feature>
<name>W9VLN3_9GAMM</name>
<reference evidence="3" key="1">
    <citation type="submission" date="2012-11" db="EMBL/GenBank/DDBJ databases">
        <authorList>
            <person name="Singh A."/>
            <person name="Pinnaka A.K."/>
            <person name="Vaidya B."/>
        </authorList>
    </citation>
    <scope>NUCLEOTIDE SEQUENCE [LARGE SCALE GENOMIC DNA]</scope>
    <source>
        <strain evidence="3">AK23</strain>
    </source>
</reference>
<sequence>MARIQDQDTDYKVGQDNAQLMGLDFHNPVFPLSAILIIAFIVYALVFPESASTSLVAARVGPSIILTGSL</sequence>
<accession>W9VLN3</accession>
<keyword evidence="1" id="KW-0812">Transmembrane</keyword>
<keyword evidence="3" id="KW-1185">Reference proteome</keyword>
<keyword evidence="1" id="KW-1133">Transmembrane helix</keyword>
<dbReference type="STRING" id="1229521.D791_01572"/>
<comment type="caution">
    <text evidence="2">The sequence shown here is derived from an EMBL/GenBank/DDBJ whole genome shotgun (WGS) entry which is preliminary data.</text>
</comment>
<evidence type="ECO:0000313" key="2">
    <source>
        <dbReference type="EMBL" id="EXJ11440.1"/>
    </source>
</evidence>